<dbReference type="Proteomes" id="UP000019678">
    <property type="component" value="Unassembled WGS sequence"/>
</dbReference>
<protein>
    <submittedName>
        <fullName evidence="1">Uncharacterized protein</fullName>
    </submittedName>
</protein>
<dbReference type="STRING" id="1192034.CAP_2056"/>
<keyword evidence="2" id="KW-1185">Reference proteome</keyword>
<comment type="caution">
    <text evidence="1">The sequence shown here is derived from an EMBL/GenBank/DDBJ whole genome shotgun (WGS) entry which is preliminary data.</text>
</comment>
<dbReference type="EMBL" id="ASRX01000163">
    <property type="protein sequence ID" value="EYE99968.1"/>
    <property type="molecule type" value="Genomic_DNA"/>
</dbReference>
<sequence>MQLIRDDGLWSSGSPIVTGTKNAVPQGTTLPTGLTQTLVQNDPGFANPSTRDFRLISSSPLRDAGTAVPQGPSGRPFPAPLALPLFHPPLGAIQAVGAAVARPSVGTIDLGAFEYGTATTPPPTPPSGSCKVSANSAWVSTSMASQTGTFTASWDVTPSAASLDGALGLSFGPQTAWSGLAAIVLFDVSGRILVRNGASYQAATTITYAAGQTYKVKMVVNPANRKYSVYVQSPGGAEILLANQYAFRNEQTNASQLNSWSIVQTVPSATLSACNFALQ</sequence>
<name>A0A017SSL8_9BACT</name>
<dbReference type="SUPFAM" id="SSF51126">
    <property type="entry name" value="Pectin lyase-like"/>
    <property type="match status" value="1"/>
</dbReference>
<accession>A0A017SSL8</accession>
<evidence type="ECO:0000313" key="2">
    <source>
        <dbReference type="Proteomes" id="UP000019678"/>
    </source>
</evidence>
<dbReference type="InterPro" id="IPR011050">
    <property type="entry name" value="Pectin_lyase_fold/virulence"/>
</dbReference>
<evidence type="ECO:0000313" key="1">
    <source>
        <dbReference type="EMBL" id="EYE99968.1"/>
    </source>
</evidence>
<proteinExistence type="predicted"/>
<dbReference type="AlphaFoldDB" id="A0A017SSL8"/>
<reference evidence="1 2" key="1">
    <citation type="submission" date="2013-05" db="EMBL/GenBank/DDBJ databases">
        <title>Genome assembly of Chondromyces apiculatus DSM 436.</title>
        <authorList>
            <person name="Sharma G."/>
            <person name="Khatri I."/>
            <person name="Kaur C."/>
            <person name="Mayilraj S."/>
            <person name="Subramanian S."/>
        </authorList>
    </citation>
    <scope>NUCLEOTIDE SEQUENCE [LARGE SCALE GENOMIC DNA]</scope>
    <source>
        <strain evidence="1 2">DSM 436</strain>
    </source>
</reference>
<organism evidence="1 2">
    <name type="scientific">Chondromyces apiculatus DSM 436</name>
    <dbReference type="NCBI Taxonomy" id="1192034"/>
    <lineage>
        <taxon>Bacteria</taxon>
        <taxon>Pseudomonadati</taxon>
        <taxon>Myxococcota</taxon>
        <taxon>Polyangia</taxon>
        <taxon>Polyangiales</taxon>
        <taxon>Polyangiaceae</taxon>
        <taxon>Chondromyces</taxon>
    </lineage>
</organism>
<dbReference type="eggNOG" id="COG3979">
    <property type="taxonomic scope" value="Bacteria"/>
</dbReference>
<gene>
    <name evidence="1" type="ORF">CAP_2056</name>
</gene>